<reference evidence="2" key="1">
    <citation type="journal article" date="2021" name="Nat. Commun.">
        <title>Genetic determinants of endophytism in the Arabidopsis root mycobiome.</title>
        <authorList>
            <person name="Mesny F."/>
            <person name="Miyauchi S."/>
            <person name="Thiergart T."/>
            <person name="Pickel B."/>
            <person name="Atanasova L."/>
            <person name="Karlsson M."/>
            <person name="Huettel B."/>
            <person name="Barry K.W."/>
            <person name="Haridas S."/>
            <person name="Chen C."/>
            <person name="Bauer D."/>
            <person name="Andreopoulos W."/>
            <person name="Pangilinan J."/>
            <person name="LaButti K."/>
            <person name="Riley R."/>
            <person name="Lipzen A."/>
            <person name="Clum A."/>
            <person name="Drula E."/>
            <person name="Henrissat B."/>
            <person name="Kohler A."/>
            <person name="Grigoriev I.V."/>
            <person name="Martin F.M."/>
            <person name="Hacquard S."/>
        </authorList>
    </citation>
    <scope>NUCLEOTIDE SEQUENCE</scope>
    <source>
        <strain evidence="2">MPI-CAGE-AT-0021</strain>
    </source>
</reference>
<dbReference type="EMBL" id="JAGMUU010000010">
    <property type="protein sequence ID" value="KAH7144459.1"/>
    <property type="molecule type" value="Genomic_DNA"/>
</dbReference>
<evidence type="ECO:0000256" key="1">
    <source>
        <dbReference type="SAM" id="MobiDB-lite"/>
    </source>
</evidence>
<protein>
    <submittedName>
        <fullName evidence="2">Uncharacterized protein</fullName>
    </submittedName>
</protein>
<organism evidence="2 3">
    <name type="scientific">Dactylonectria estremocensis</name>
    <dbReference type="NCBI Taxonomy" id="1079267"/>
    <lineage>
        <taxon>Eukaryota</taxon>
        <taxon>Fungi</taxon>
        <taxon>Dikarya</taxon>
        <taxon>Ascomycota</taxon>
        <taxon>Pezizomycotina</taxon>
        <taxon>Sordariomycetes</taxon>
        <taxon>Hypocreomycetidae</taxon>
        <taxon>Hypocreales</taxon>
        <taxon>Nectriaceae</taxon>
        <taxon>Dactylonectria</taxon>
    </lineage>
</organism>
<dbReference type="AlphaFoldDB" id="A0A9P9EU14"/>
<evidence type="ECO:0000313" key="2">
    <source>
        <dbReference type="EMBL" id="KAH7144459.1"/>
    </source>
</evidence>
<name>A0A9P9EU14_9HYPO</name>
<evidence type="ECO:0000313" key="3">
    <source>
        <dbReference type="Proteomes" id="UP000717696"/>
    </source>
</evidence>
<feature type="region of interest" description="Disordered" evidence="1">
    <location>
        <begin position="36"/>
        <end position="56"/>
    </location>
</feature>
<keyword evidence="3" id="KW-1185">Reference proteome</keyword>
<proteinExistence type="predicted"/>
<sequence>MAMASAPVLSQAIVSRRPDSGLRPGSLAAPSGCAKAFQEAPDRRRPDRVLPGREIEGPEGLFTCQCGSRLASDGSTVHLPLASPLHLLALSPSRPVSSCHYDPGPSGLQRAGHCGLRQSVASVCSVCLHCPPSMLRCSSTAYVKAFVFSSGGVALYVICLFRSRLADDAPHISSATGSTVRPALDAENRTMGIASVWRRHDHPSRTSYELLTKPENFHP</sequence>
<comment type="caution">
    <text evidence="2">The sequence shown here is derived from an EMBL/GenBank/DDBJ whole genome shotgun (WGS) entry which is preliminary data.</text>
</comment>
<accession>A0A9P9EU14</accession>
<feature type="compositionally biased region" description="Basic and acidic residues" evidence="1">
    <location>
        <begin position="40"/>
        <end position="56"/>
    </location>
</feature>
<gene>
    <name evidence="2" type="ORF">B0J13DRAFT_607801</name>
</gene>
<dbReference type="Proteomes" id="UP000717696">
    <property type="component" value="Unassembled WGS sequence"/>
</dbReference>